<sequence length="528" mass="58825">MTKFSTPPLSRDQLVLFPERLDQAIPADHSVRLLDDILGRLSWSQWERQYNGRIGQPPIHPRVLASVILYGLLCRIRTSRALEEALIVRIDFRWLVEGRTIDHTTISEFRRNHSDALKDLFVQIGLVARDLGHLPLQTLAFDGTRIRANNRKTGTRTPEELRTAKKELEDKFAELEAKTSEADSCQDEQLGTDNAHQLSEELTDVKQRRERVDAALAEIDRLESEGKKVPARIPITDPESRVTPNKEGGCAPNFTPHATVDADSGIIVSEGVIAEANEDKELFGAIEDVKESFGLAEAPAEMLADGLMSTGENLAKCEEAGIDHYSPIKGGGSEDSPAIRPDPSEAVASGDVDRLPTTTTKKKDGSKTTKFNKAAFVYDAEADCYWCPAGKAMPYANKTSQVENGRKRIKYRYKADASDCASCPLAARCFSGQAKSRQISHEQHEARRIAHAKKMSTESAKKKYSRRRHPGERPFAMIKSHFGARRFLTRGLERVGNEWRWLCTAFNLHRLLNLITSGSDPPALESTP</sequence>
<evidence type="ECO:0000259" key="4">
    <source>
        <dbReference type="Pfam" id="PF13751"/>
    </source>
</evidence>
<accession>A0A517NKP3</accession>
<dbReference type="Pfam" id="PF13751">
    <property type="entry name" value="DDE_Tnp_1_6"/>
    <property type="match status" value="1"/>
</dbReference>
<feature type="region of interest" description="Disordered" evidence="2">
    <location>
        <begin position="450"/>
        <end position="469"/>
    </location>
</feature>
<dbReference type="NCBIfam" id="NF033551">
    <property type="entry name" value="transpos_IS1182"/>
    <property type="match status" value="1"/>
</dbReference>
<protein>
    <submittedName>
        <fullName evidence="5">Transposase DDE domain protein</fullName>
    </submittedName>
</protein>
<feature type="domain" description="Transposase InsH N-terminal" evidence="3">
    <location>
        <begin position="20"/>
        <end position="111"/>
    </location>
</feature>
<dbReference type="InterPro" id="IPR047629">
    <property type="entry name" value="IS1182_transpos"/>
</dbReference>
<dbReference type="PANTHER" id="PTHR33408">
    <property type="entry name" value="TRANSPOSASE"/>
    <property type="match status" value="1"/>
</dbReference>
<evidence type="ECO:0000313" key="6">
    <source>
        <dbReference type="Proteomes" id="UP000318538"/>
    </source>
</evidence>
<evidence type="ECO:0000256" key="1">
    <source>
        <dbReference type="SAM" id="Coils"/>
    </source>
</evidence>
<dbReference type="InterPro" id="IPR008490">
    <property type="entry name" value="Transposase_InsH_N"/>
</dbReference>
<dbReference type="EMBL" id="CP036525">
    <property type="protein sequence ID" value="QDT07718.1"/>
    <property type="molecule type" value="Genomic_DNA"/>
</dbReference>
<dbReference type="Pfam" id="PF05598">
    <property type="entry name" value="DUF772"/>
    <property type="match status" value="1"/>
</dbReference>
<gene>
    <name evidence="5" type="ORF">K227x_61460</name>
</gene>
<dbReference type="PANTHER" id="PTHR33408:SF2">
    <property type="entry name" value="TRANSPOSASE DDE DOMAIN-CONTAINING PROTEIN"/>
    <property type="match status" value="1"/>
</dbReference>
<name>A0A517NKP3_9BACT</name>
<dbReference type="AlphaFoldDB" id="A0A517NKP3"/>
<dbReference type="RefSeq" id="WP_218933612.1">
    <property type="nucleotide sequence ID" value="NZ_CP036525.1"/>
</dbReference>
<keyword evidence="6" id="KW-1185">Reference proteome</keyword>
<evidence type="ECO:0000256" key="2">
    <source>
        <dbReference type="SAM" id="MobiDB-lite"/>
    </source>
</evidence>
<organism evidence="5 6">
    <name type="scientific">Rubripirellula lacrimiformis</name>
    <dbReference type="NCBI Taxonomy" id="1930273"/>
    <lineage>
        <taxon>Bacteria</taxon>
        <taxon>Pseudomonadati</taxon>
        <taxon>Planctomycetota</taxon>
        <taxon>Planctomycetia</taxon>
        <taxon>Pirellulales</taxon>
        <taxon>Pirellulaceae</taxon>
        <taxon>Rubripirellula</taxon>
    </lineage>
</organism>
<dbReference type="InterPro" id="IPR025668">
    <property type="entry name" value="Tnp_DDE_dom"/>
</dbReference>
<evidence type="ECO:0000313" key="5">
    <source>
        <dbReference type="EMBL" id="QDT07718.1"/>
    </source>
</evidence>
<feature type="region of interest" description="Disordered" evidence="2">
    <location>
        <begin position="325"/>
        <end position="366"/>
    </location>
</feature>
<feature type="domain" description="Transposase DDE" evidence="4">
    <location>
        <begin position="387"/>
        <end position="512"/>
    </location>
</feature>
<proteinExistence type="predicted"/>
<dbReference type="Proteomes" id="UP000318538">
    <property type="component" value="Chromosome"/>
</dbReference>
<feature type="coiled-coil region" evidence="1">
    <location>
        <begin position="158"/>
        <end position="225"/>
    </location>
</feature>
<keyword evidence="1" id="KW-0175">Coiled coil</keyword>
<reference evidence="5 6" key="1">
    <citation type="submission" date="2019-02" db="EMBL/GenBank/DDBJ databases">
        <title>Deep-cultivation of Planctomycetes and their phenomic and genomic characterization uncovers novel biology.</title>
        <authorList>
            <person name="Wiegand S."/>
            <person name="Jogler M."/>
            <person name="Boedeker C."/>
            <person name="Pinto D."/>
            <person name="Vollmers J."/>
            <person name="Rivas-Marin E."/>
            <person name="Kohn T."/>
            <person name="Peeters S.H."/>
            <person name="Heuer A."/>
            <person name="Rast P."/>
            <person name="Oberbeckmann S."/>
            <person name="Bunk B."/>
            <person name="Jeske O."/>
            <person name="Meyerdierks A."/>
            <person name="Storesund J.E."/>
            <person name="Kallscheuer N."/>
            <person name="Luecker S."/>
            <person name="Lage O.M."/>
            <person name="Pohl T."/>
            <person name="Merkel B.J."/>
            <person name="Hornburger P."/>
            <person name="Mueller R.-W."/>
            <person name="Bruemmer F."/>
            <person name="Labrenz M."/>
            <person name="Spormann A.M."/>
            <person name="Op den Camp H."/>
            <person name="Overmann J."/>
            <person name="Amann R."/>
            <person name="Jetten M.S.M."/>
            <person name="Mascher T."/>
            <person name="Medema M.H."/>
            <person name="Devos D.P."/>
            <person name="Kaster A.-K."/>
            <person name="Ovreas L."/>
            <person name="Rohde M."/>
            <person name="Galperin M.Y."/>
            <person name="Jogler C."/>
        </authorList>
    </citation>
    <scope>NUCLEOTIDE SEQUENCE [LARGE SCALE GENOMIC DNA]</scope>
    <source>
        <strain evidence="5 6">K22_7</strain>
    </source>
</reference>
<dbReference type="KEGG" id="rlc:K227x_61460"/>
<evidence type="ECO:0000259" key="3">
    <source>
        <dbReference type="Pfam" id="PF05598"/>
    </source>
</evidence>